<dbReference type="EMBL" id="AE016819">
    <property type="protein sequence ID" value="AAS53403.1"/>
    <property type="molecule type" value="Genomic_DNA"/>
</dbReference>
<keyword evidence="2" id="KW-1185">Reference proteome</keyword>
<dbReference type="AlphaFoldDB" id="Q754P0"/>
<dbReference type="RefSeq" id="NP_985579.1">
    <property type="nucleotide sequence ID" value="NM_210933.1"/>
</dbReference>
<reference evidence="2" key="2">
    <citation type="journal article" date="2013" name="G3 (Bethesda)">
        <title>Genomes of Ashbya fungi isolated from insects reveal four mating-type loci, numerous translocations, lack of transposons, and distinct gene duplications.</title>
        <authorList>
            <person name="Dietrich F.S."/>
            <person name="Voegeli S."/>
            <person name="Kuo S."/>
            <person name="Philippsen P."/>
        </authorList>
    </citation>
    <scope>GENOME REANNOTATION</scope>
    <source>
        <strain evidence="2">ATCC 10895 / CBS 109.51 / FGSC 9923 / NRRL Y-1056</strain>
    </source>
</reference>
<dbReference type="KEGG" id="ago:AGOS_AFR032W"/>
<dbReference type="GeneID" id="4621819"/>
<dbReference type="eggNOG" id="ENOG502S9PK">
    <property type="taxonomic scope" value="Eukaryota"/>
</dbReference>
<evidence type="ECO:0000313" key="2">
    <source>
        <dbReference type="Proteomes" id="UP000000591"/>
    </source>
</evidence>
<evidence type="ECO:0000313" key="1">
    <source>
        <dbReference type="EMBL" id="AAS53403.1"/>
    </source>
</evidence>
<protein>
    <submittedName>
        <fullName evidence="1">AFR032Wp</fullName>
    </submittedName>
</protein>
<dbReference type="OMA" id="CLIQQNY"/>
<dbReference type="OrthoDB" id="4039633at2759"/>
<proteinExistence type="predicted"/>
<dbReference type="InParanoid" id="Q754P0"/>
<name>Q754P0_EREGS</name>
<dbReference type="Proteomes" id="UP000000591">
    <property type="component" value="Chromosome VI"/>
</dbReference>
<sequence length="77" mass="8668">MSKSVARCPQCHTELRKCLIQQNYSIVICPNEQCMYPFNEAEVIQHLVQTSDKEILEAAKVRLKNDNITGSGGALME</sequence>
<reference evidence="1 2" key="1">
    <citation type="journal article" date="2004" name="Science">
        <title>The Ashbya gossypii genome as a tool for mapping the ancient Saccharomyces cerevisiae genome.</title>
        <authorList>
            <person name="Dietrich F.S."/>
            <person name="Voegeli S."/>
            <person name="Brachat S."/>
            <person name="Lerch A."/>
            <person name="Gates K."/>
            <person name="Steiner S."/>
            <person name="Mohr C."/>
            <person name="Pohlmann R."/>
            <person name="Luedi P."/>
            <person name="Choi S."/>
            <person name="Wing R.A."/>
            <person name="Flavier A."/>
            <person name="Gaffney T.D."/>
            <person name="Philippsen P."/>
        </authorList>
    </citation>
    <scope>NUCLEOTIDE SEQUENCE [LARGE SCALE GENOMIC DNA]</scope>
    <source>
        <strain evidence="2">ATCC 10895 / CBS 109.51 / FGSC 9923 / NRRL Y-1056</strain>
    </source>
</reference>
<dbReference type="FunCoup" id="Q754P0">
    <property type="interactions" value="29"/>
</dbReference>
<accession>Q754P0</accession>
<organism evidence="1 2">
    <name type="scientific">Eremothecium gossypii (strain ATCC 10895 / CBS 109.51 / FGSC 9923 / NRRL Y-1056)</name>
    <name type="common">Yeast</name>
    <name type="synonym">Ashbya gossypii</name>
    <dbReference type="NCBI Taxonomy" id="284811"/>
    <lineage>
        <taxon>Eukaryota</taxon>
        <taxon>Fungi</taxon>
        <taxon>Dikarya</taxon>
        <taxon>Ascomycota</taxon>
        <taxon>Saccharomycotina</taxon>
        <taxon>Saccharomycetes</taxon>
        <taxon>Saccharomycetales</taxon>
        <taxon>Saccharomycetaceae</taxon>
        <taxon>Eremothecium</taxon>
    </lineage>
</organism>
<gene>
    <name evidence="1" type="ORF">AGOS_AFR032W</name>
</gene>
<dbReference type="HOGENOM" id="CLU_192397_1_0_1"/>